<name>A0A8R1WGC9_BOMMO</name>
<reference evidence="1" key="2">
    <citation type="submission" date="2022-06" db="UniProtKB">
        <authorList>
            <consortium name="EnsemblMetazoa"/>
        </authorList>
    </citation>
    <scope>IDENTIFICATION</scope>
    <source>
        <strain evidence="1">p50T (Dazao)</strain>
    </source>
</reference>
<protein>
    <submittedName>
        <fullName evidence="1">Uncharacterized protein</fullName>
    </submittedName>
</protein>
<organism evidence="1 2">
    <name type="scientific">Bombyx mori</name>
    <name type="common">Silk moth</name>
    <dbReference type="NCBI Taxonomy" id="7091"/>
    <lineage>
        <taxon>Eukaryota</taxon>
        <taxon>Metazoa</taxon>
        <taxon>Ecdysozoa</taxon>
        <taxon>Arthropoda</taxon>
        <taxon>Hexapoda</taxon>
        <taxon>Insecta</taxon>
        <taxon>Pterygota</taxon>
        <taxon>Neoptera</taxon>
        <taxon>Endopterygota</taxon>
        <taxon>Lepidoptera</taxon>
        <taxon>Glossata</taxon>
        <taxon>Ditrysia</taxon>
        <taxon>Bombycoidea</taxon>
        <taxon>Bombycidae</taxon>
        <taxon>Bombycinae</taxon>
        <taxon>Bombyx</taxon>
    </lineage>
</organism>
<accession>A0A8R1WGC9</accession>
<reference evidence="2" key="1">
    <citation type="journal article" date="2008" name="Insect Biochem. Mol. Biol.">
        <title>The genome of a lepidopteran model insect, the silkworm Bombyx mori.</title>
        <authorList>
            <consortium name="International Silkworm Genome Consortium"/>
        </authorList>
    </citation>
    <scope>NUCLEOTIDE SEQUENCE [LARGE SCALE GENOMIC DNA]</scope>
    <source>
        <strain evidence="2">p50T</strain>
    </source>
</reference>
<sequence length="141" mass="15895">MGGNIKIKITTASTTALLGTSEIVLIKMSIIVQCLSRIVYNILRKTIAAREQMKIKNKRIKTYNERDDNVRRWLCDSETGMSELKAREEKWTVPVAPVLQSGITMGLNCVKFDRNFKVDNILLANYVMPPFSVSPLAPMSC</sequence>
<dbReference type="EnsemblMetazoa" id="XM_004925115.4">
    <property type="protein sequence ID" value="XP_004925172.2"/>
    <property type="gene ID" value="LOC101745662"/>
</dbReference>
<evidence type="ECO:0000313" key="1">
    <source>
        <dbReference type="EnsemblMetazoa" id="XP_004925172.2"/>
    </source>
</evidence>
<dbReference type="Proteomes" id="UP000005204">
    <property type="component" value="Unassembled WGS sequence"/>
</dbReference>
<proteinExistence type="predicted"/>
<keyword evidence="2" id="KW-1185">Reference proteome</keyword>
<dbReference type="AlphaFoldDB" id="A0A8R1WGC9"/>
<evidence type="ECO:0000313" key="2">
    <source>
        <dbReference type="Proteomes" id="UP000005204"/>
    </source>
</evidence>